<feature type="transmembrane region" description="Helical" evidence="6">
    <location>
        <begin position="81"/>
        <end position="105"/>
    </location>
</feature>
<dbReference type="AlphaFoldDB" id="H8KUC3"/>
<dbReference type="NCBIfam" id="TIGR00728">
    <property type="entry name" value="OPT_sfam"/>
    <property type="match status" value="1"/>
</dbReference>
<evidence type="ECO:0000256" key="4">
    <source>
        <dbReference type="ARBA" id="ARBA00022989"/>
    </source>
</evidence>
<dbReference type="GO" id="GO:0035673">
    <property type="term" value="F:oligopeptide transmembrane transporter activity"/>
    <property type="evidence" value="ECO:0007669"/>
    <property type="project" value="InterPro"/>
</dbReference>
<accession>H8KUC3</accession>
<dbReference type="OrthoDB" id="9809340at2"/>
<dbReference type="GO" id="GO:0016020">
    <property type="term" value="C:membrane"/>
    <property type="evidence" value="ECO:0007669"/>
    <property type="project" value="UniProtKB-SubCell"/>
</dbReference>
<dbReference type="InterPro" id="IPR004814">
    <property type="entry name" value="Oligopep_transpt"/>
</dbReference>
<dbReference type="PANTHER" id="PTHR31645:SF0">
    <property type="entry name" value="OLIGOPEPTIDE TRANSPORTER YGL114W-RELATED"/>
    <property type="match status" value="1"/>
</dbReference>
<evidence type="ECO:0000256" key="6">
    <source>
        <dbReference type="SAM" id="Phobius"/>
    </source>
</evidence>
<feature type="transmembrane region" description="Helical" evidence="6">
    <location>
        <begin position="21"/>
        <end position="43"/>
    </location>
</feature>
<keyword evidence="2" id="KW-0813">Transport</keyword>
<protein>
    <submittedName>
        <fullName evidence="7">Oligopeptide transporter, OPT superfamily</fullName>
    </submittedName>
</protein>
<feature type="transmembrane region" description="Helical" evidence="6">
    <location>
        <begin position="117"/>
        <end position="138"/>
    </location>
</feature>
<dbReference type="Proteomes" id="UP000007590">
    <property type="component" value="Chromosome"/>
</dbReference>
<dbReference type="STRING" id="929556.Solca_2246"/>
<gene>
    <name evidence="7" type="ordered locus">Solca_2246</name>
</gene>
<feature type="transmembrane region" description="Helical" evidence="6">
    <location>
        <begin position="236"/>
        <end position="259"/>
    </location>
</feature>
<evidence type="ECO:0000256" key="5">
    <source>
        <dbReference type="ARBA" id="ARBA00023136"/>
    </source>
</evidence>
<keyword evidence="3 6" id="KW-0812">Transmembrane</keyword>
<keyword evidence="4 6" id="KW-1133">Transmembrane helix</keyword>
<evidence type="ECO:0000256" key="2">
    <source>
        <dbReference type="ARBA" id="ARBA00022448"/>
    </source>
</evidence>
<dbReference type="InterPro" id="IPR004813">
    <property type="entry name" value="OPT"/>
</dbReference>
<feature type="transmembrane region" description="Helical" evidence="6">
    <location>
        <begin position="417"/>
        <end position="437"/>
    </location>
</feature>
<feature type="transmembrane region" description="Helical" evidence="6">
    <location>
        <begin position="49"/>
        <end position="69"/>
    </location>
</feature>
<name>H8KUC3_SOLCM</name>
<evidence type="ECO:0000256" key="3">
    <source>
        <dbReference type="ARBA" id="ARBA00022692"/>
    </source>
</evidence>
<evidence type="ECO:0000313" key="8">
    <source>
        <dbReference type="Proteomes" id="UP000007590"/>
    </source>
</evidence>
<dbReference type="NCBIfam" id="TIGR00733">
    <property type="entry name" value="OPT family oligopeptide transporter"/>
    <property type="match status" value="1"/>
</dbReference>
<keyword evidence="8" id="KW-1185">Reference proteome</keyword>
<dbReference type="KEGG" id="scn:Solca_2246"/>
<evidence type="ECO:0000313" key="7">
    <source>
        <dbReference type="EMBL" id="AFD07288.1"/>
    </source>
</evidence>
<sequence length="680" mass="71474">MQDSTPHFKPYVSPDTRMAEFTLKSVLLGGFFGIVFGAANVYLALKAGLTVSASIPISVMAISLGRKLFKTTILENNIIQTAGSAGESIASGVAFTLPAFLFLSITETGGSVGAEYFNYLTIFTLAAMGGVLGTLMMIPLRRSLIVKEHGNLPYPEGTACASVLIAGEKGGDFSKTAYQGLGFAIIYAIFQKIFNLIAAVPTLVTQQTNKYFPSATVNGEITPEYLGVGYIIGPRIAGVLVAGGVLAWLGLIPLLATLVPGEVIAAQLVKLGYLKDVAVAGGDLGWNPLTKTFEDTASAIYFAYVRQIGAGAVAVGGLMTLIKTIPTIVRSFKESIGSLKDRQSDESVLRTERDLSFKVVIVGSIALVLLILFMPQIPSSTLIGKLLIGILVVVFGFFFVTVSSRIVGLIGSSSNPISGMTIATLMGTCLIFISVGWTGKLFEPMALVVGAIICIAAANAGATSQDLKTGYIIGATPKYQQLALFIGAIVSSVVIGATIKMLDTPTEAAIQQGITHTIGTKAFPAPQGTLMATLIRGLLSFNLDWQYVLVGAFLSITIELCGVNALSFAVGAYLPLSTTLPIFVGGAIKGVVDRKMKKQNRHEDDELGKGSLFATGLVAGGAVAGVLIAFGQVLFEEQLKAISWQASLEKALGSGGYQLLGTALFAFMGFVLYRIAMKKE</sequence>
<feature type="transmembrane region" description="Helical" evidence="6">
    <location>
        <begin position="386"/>
        <end position="411"/>
    </location>
</feature>
<dbReference type="Pfam" id="PF03169">
    <property type="entry name" value="OPT"/>
    <property type="match status" value="1"/>
</dbReference>
<feature type="transmembrane region" description="Helical" evidence="6">
    <location>
        <begin position="612"/>
        <end position="635"/>
    </location>
</feature>
<reference evidence="7" key="1">
    <citation type="submission" date="2012-02" db="EMBL/GenBank/DDBJ databases">
        <title>The complete genome of Solitalea canadensis DSM 3403.</title>
        <authorList>
            <consortium name="US DOE Joint Genome Institute (JGI-PGF)"/>
            <person name="Lucas S."/>
            <person name="Copeland A."/>
            <person name="Lapidus A."/>
            <person name="Glavina del Rio T."/>
            <person name="Dalin E."/>
            <person name="Tice H."/>
            <person name="Bruce D."/>
            <person name="Goodwin L."/>
            <person name="Pitluck S."/>
            <person name="Peters L."/>
            <person name="Ovchinnikova G."/>
            <person name="Lu M."/>
            <person name="Kyrpides N."/>
            <person name="Mavromatis K."/>
            <person name="Ivanova N."/>
            <person name="Brettin T."/>
            <person name="Detter J.C."/>
            <person name="Han C."/>
            <person name="Larimer F."/>
            <person name="Land M."/>
            <person name="Hauser L."/>
            <person name="Markowitz V."/>
            <person name="Cheng J.-F."/>
            <person name="Hugenholtz P."/>
            <person name="Woyke T."/>
            <person name="Wu D."/>
            <person name="Spring S."/>
            <person name="Schroeder M."/>
            <person name="Kopitz M."/>
            <person name="Brambilla E."/>
            <person name="Klenk H.-P."/>
            <person name="Eisen J.A."/>
        </authorList>
    </citation>
    <scope>NUCLEOTIDE SEQUENCE</scope>
    <source>
        <strain evidence="7">DSM 3403</strain>
    </source>
</reference>
<dbReference type="RefSeq" id="WP_014680515.1">
    <property type="nucleotide sequence ID" value="NC_017770.1"/>
</dbReference>
<dbReference type="eggNOG" id="COG1297">
    <property type="taxonomic scope" value="Bacteria"/>
</dbReference>
<keyword evidence="5 6" id="KW-0472">Membrane</keyword>
<feature type="transmembrane region" description="Helical" evidence="6">
    <location>
        <begin position="655"/>
        <end position="676"/>
    </location>
</feature>
<feature type="transmembrane region" description="Helical" evidence="6">
    <location>
        <begin position="444"/>
        <end position="462"/>
    </location>
</feature>
<dbReference type="HOGENOM" id="CLU_018238_0_0_10"/>
<dbReference type="EMBL" id="CP003349">
    <property type="protein sequence ID" value="AFD07288.1"/>
    <property type="molecule type" value="Genomic_DNA"/>
</dbReference>
<feature type="transmembrane region" description="Helical" evidence="6">
    <location>
        <begin position="355"/>
        <end position="374"/>
    </location>
</feature>
<comment type="subcellular location">
    <subcellularLocation>
        <location evidence="1">Membrane</location>
        <topology evidence="1">Multi-pass membrane protein</topology>
    </subcellularLocation>
</comment>
<feature type="transmembrane region" description="Helical" evidence="6">
    <location>
        <begin position="482"/>
        <end position="502"/>
    </location>
</feature>
<dbReference type="PANTHER" id="PTHR31645">
    <property type="entry name" value="OLIGOPEPTIDE TRANSPORTER YGL114W-RELATED"/>
    <property type="match status" value="1"/>
</dbReference>
<proteinExistence type="predicted"/>
<organism evidence="7 8">
    <name type="scientific">Solitalea canadensis (strain ATCC 29591 / DSM 3403 / JCM 21819 / LMG 8368 / NBRC 15130 / NCIMB 12057 / USAM 9D)</name>
    <name type="common">Flexibacter canadensis</name>
    <dbReference type="NCBI Taxonomy" id="929556"/>
    <lineage>
        <taxon>Bacteria</taxon>
        <taxon>Pseudomonadati</taxon>
        <taxon>Bacteroidota</taxon>
        <taxon>Sphingobacteriia</taxon>
        <taxon>Sphingobacteriales</taxon>
        <taxon>Sphingobacteriaceae</taxon>
        <taxon>Solitalea</taxon>
    </lineage>
</organism>
<dbReference type="InterPro" id="IPR045035">
    <property type="entry name" value="YSL-like"/>
</dbReference>
<evidence type="ECO:0000256" key="1">
    <source>
        <dbReference type="ARBA" id="ARBA00004141"/>
    </source>
</evidence>
<feature type="transmembrane region" description="Helical" evidence="6">
    <location>
        <begin position="572"/>
        <end position="592"/>
    </location>
</feature>